<gene>
    <name evidence="16" type="ORF">CAPTEDRAFT_224029</name>
</gene>
<accession>R7U9C8</accession>
<dbReference type="InterPro" id="IPR016156">
    <property type="entry name" value="FAD/NAD-linked_Rdtase_dimer_sf"/>
</dbReference>
<evidence type="ECO:0000256" key="6">
    <source>
        <dbReference type="ARBA" id="ARBA00022827"/>
    </source>
</evidence>
<keyword evidence="7" id="KW-0809">Transit peptide</keyword>
<comment type="catalytic activity">
    <reaction evidence="11">
        <text>A + NADH + H(+) = AH2 + NAD(+)</text>
        <dbReference type="Rhea" id="RHEA:11356"/>
        <dbReference type="ChEBI" id="CHEBI:13193"/>
        <dbReference type="ChEBI" id="CHEBI:15378"/>
        <dbReference type="ChEBI" id="CHEBI:17499"/>
        <dbReference type="ChEBI" id="CHEBI:57540"/>
        <dbReference type="ChEBI" id="CHEBI:57945"/>
    </reaction>
</comment>
<evidence type="ECO:0000256" key="4">
    <source>
        <dbReference type="ARBA" id="ARBA00022630"/>
    </source>
</evidence>
<dbReference type="GO" id="GO:0005739">
    <property type="term" value="C:mitochondrion"/>
    <property type="evidence" value="ECO:0007669"/>
    <property type="project" value="UniProtKB-SubCell"/>
</dbReference>
<dbReference type="OrthoDB" id="6029at2759"/>
<evidence type="ECO:0000256" key="5">
    <source>
        <dbReference type="ARBA" id="ARBA00022703"/>
    </source>
</evidence>
<feature type="transmembrane region" description="Helical" evidence="13">
    <location>
        <begin position="30"/>
        <end position="48"/>
    </location>
</feature>
<evidence type="ECO:0008006" key="19">
    <source>
        <dbReference type="Google" id="ProtNLM"/>
    </source>
</evidence>
<evidence type="ECO:0000313" key="17">
    <source>
        <dbReference type="EnsemblMetazoa" id="CapteP224029"/>
    </source>
</evidence>
<dbReference type="AlphaFoldDB" id="R7U9C8"/>
<evidence type="ECO:0000313" key="18">
    <source>
        <dbReference type="Proteomes" id="UP000014760"/>
    </source>
</evidence>
<dbReference type="Gene3D" id="3.50.50.60">
    <property type="entry name" value="FAD/NAD(P)-binding domain"/>
    <property type="match status" value="2"/>
</dbReference>
<feature type="domain" description="FAD/NAD(P)-binding" evidence="14">
    <location>
        <begin position="106"/>
        <end position="241"/>
    </location>
</feature>
<evidence type="ECO:0000259" key="14">
    <source>
        <dbReference type="Pfam" id="PF07992"/>
    </source>
</evidence>
<keyword evidence="6" id="KW-0274">FAD</keyword>
<sequence>MLASRCCRQFQRISPVLREFHTLRPNSHKILGKVIKIVLILVAIISFYHCKPISKAIRFSTIELESQASEDETSSSDADSSAPSEAQEDSQDDDAPESSLPNHVPYLIVGAGTAAFAAYRAIRSSEPKAKILLVGQEEHLPHMRPPLSKELWFSDDAELTKKLKFRTWNGKERSLFFEKEAFYCSPSDLMELENGGVAVVTGRKVIKLDVTNQTAYLDDGSEISYDKCLLSPGGRPRNLDIVFVAFLMFRISGSKKNMKVYQVFPEAGNMGKVLPEYLSKWTMEKVANEGVEILSKTSNCKIDCEYVFSFILFLQISVDHIIAAVGLEPNTELGKSAGLEIDANLGGFLVNSELEARSNIWVAGDAACFYDMKLGRRRVEHHDHAVVSGRLAGENMTGARKAYQHQSMFWSDLGPEVGYEAIGLVDSSLRTVGVFAKATSEDTPRAAQQAGVKGQKEEIAKEPEVVETKSIAESEDFGKGVVFYLKGKQVVGILLWNVFGKMPIARKIIKDGEKYENLSEVAKLFNLYDDDSKN</sequence>
<dbReference type="GO" id="GO:0046983">
    <property type="term" value="F:protein dimerization activity"/>
    <property type="evidence" value="ECO:0007669"/>
    <property type="project" value="InterPro"/>
</dbReference>
<evidence type="ECO:0000256" key="9">
    <source>
        <dbReference type="ARBA" id="ARBA00023027"/>
    </source>
</evidence>
<evidence type="ECO:0000256" key="3">
    <source>
        <dbReference type="ARBA" id="ARBA00006442"/>
    </source>
</evidence>
<dbReference type="GO" id="GO:0016174">
    <property type="term" value="F:NAD(P)H oxidase H2O2-forming activity"/>
    <property type="evidence" value="ECO:0007669"/>
    <property type="project" value="TreeGrafter"/>
</dbReference>
<dbReference type="EMBL" id="AMQN01008727">
    <property type="status" value="NOT_ANNOTATED_CDS"/>
    <property type="molecule type" value="Genomic_DNA"/>
</dbReference>
<evidence type="ECO:0000256" key="7">
    <source>
        <dbReference type="ARBA" id="ARBA00022946"/>
    </source>
</evidence>
<dbReference type="GO" id="GO:0033108">
    <property type="term" value="P:mitochondrial respiratory chain complex assembly"/>
    <property type="evidence" value="ECO:0007669"/>
    <property type="project" value="TreeGrafter"/>
</dbReference>
<dbReference type="Pfam" id="PF14721">
    <property type="entry name" value="AIF_C"/>
    <property type="match status" value="1"/>
</dbReference>
<dbReference type="STRING" id="283909.R7U9C8"/>
<evidence type="ECO:0000256" key="10">
    <source>
        <dbReference type="ARBA" id="ARBA00023128"/>
    </source>
</evidence>
<dbReference type="SUPFAM" id="SSF55424">
    <property type="entry name" value="FAD/NAD-linked reductases, dimerisation (C-terminal) domain"/>
    <property type="match status" value="1"/>
</dbReference>
<dbReference type="EnsemblMetazoa" id="CapteT224029">
    <property type="protein sequence ID" value="CapteP224029"/>
    <property type="gene ID" value="CapteG224029"/>
</dbReference>
<proteinExistence type="inferred from homology"/>
<evidence type="ECO:0000259" key="15">
    <source>
        <dbReference type="Pfam" id="PF14721"/>
    </source>
</evidence>
<dbReference type="InterPro" id="IPR023753">
    <property type="entry name" value="FAD/NAD-binding_dom"/>
</dbReference>
<comment type="subcellular location">
    <subcellularLocation>
        <location evidence="2">Mitochondrion</location>
    </subcellularLocation>
</comment>
<dbReference type="HOGENOM" id="CLU_003291_5_3_1"/>
<feature type="region of interest" description="Disordered" evidence="12">
    <location>
        <begin position="68"/>
        <end position="98"/>
    </location>
</feature>
<evidence type="ECO:0000256" key="12">
    <source>
        <dbReference type="SAM" id="MobiDB-lite"/>
    </source>
</evidence>
<dbReference type="FunCoup" id="R7U9C8">
    <property type="interactions" value="1211"/>
</dbReference>
<dbReference type="GO" id="GO:0071949">
    <property type="term" value="F:FAD binding"/>
    <property type="evidence" value="ECO:0007669"/>
    <property type="project" value="TreeGrafter"/>
</dbReference>
<evidence type="ECO:0000256" key="8">
    <source>
        <dbReference type="ARBA" id="ARBA00023002"/>
    </source>
</evidence>
<evidence type="ECO:0000313" key="16">
    <source>
        <dbReference type="EMBL" id="ELU02751.1"/>
    </source>
</evidence>
<dbReference type="GO" id="GO:0006915">
    <property type="term" value="P:apoptotic process"/>
    <property type="evidence" value="ECO:0007669"/>
    <property type="project" value="UniProtKB-KW"/>
</dbReference>
<name>R7U9C8_CAPTE</name>
<keyword evidence="8" id="KW-0560">Oxidoreductase</keyword>
<keyword evidence="13" id="KW-0812">Transmembrane</keyword>
<feature type="compositionally biased region" description="Low complexity" evidence="12">
    <location>
        <begin position="75"/>
        <end position="85"/>
    </location>
</feature>
<organism evidence="16">
    <name type="scientific">Capitella teleta</name>
    <name type="common">Polychaete worm</name>
    <dbReference type="NCBI Taxonomy" id="283909"/>
    <lineage>
        <taxon>Eukaryota</taxon>
        <taxon>Metazoa</taxon>
        <taxon>Spiralia</taxon>
        <taxon>Lophotrochozoa</taxon>
        <taxon>Annelida</taxon>
        <taxon>Polychaeta</taxon>
        <taxon>Sedentaria</taxon>
        <taxon>Scolecida</taxon>
        <taxon>Capitellidae</taxon>
        <taxon>Capitella</taxon>
    </lineage>
</organism>
<protein>
    <recommendedName>
        <fullName evidence="19">FAD/NAD(P)-binding domain-containing protein</fullName>
    </recommendedName>
</protein>
<comment type="cofactor">
    <cofactor evidence="1">
        <name>FAD</name>
        <dbReference type="ChEBI" id="CHEBI:57692"/>
    </cofactor>
</comment>
<dbReference type="InterPro" id="IPR050446">
    <property type="entry name" value="FAD-oxidoreductase/Apoptosis"/>
</dbReference>
<dbReference type="OMA" id="RSIFFEH"/>
<reference evidence="18" key="1">
    <citation type="submission" date="2012-12" db="EMBL/GenBank/DDBJ databases">
        <authorList>
            <person name="Hellsten U."/>
            <person name="Grimwood J."/>
            <person name="Chapman J.A."/>
            <person name="Shapiro H."/>
            <person name="Aerts A."/>
            <person name="Otillar R.P."/>
            <person name="Terry A.Y."/>
            <person name="Boore J.L."/>
            <person name="Simakov O."/>
            <person name="Marletaz F."/>
            <person name="Cho S.-J."/>
            <person name="Edsinger-Gonzales E."/>
            <person name="Havlak P."/>
            <person name="Kuo D.-H."/>
            <person name="Larsson T."/>
            <person name="Lv J."/>
            <person name="Arendt D."/>
            <person name="Savage R."/>
            <person name="Osoegawa K."/>
            <person name="de Jong P."/>
            <person name="Lindberg D.R."/>
            <person name="Seaver E.C."/>
            <person name="Weisblat D.A."/>
            <person name="Putnam N.H."/>
            <person name="Grigoriev I.V."/>
            <person name="Rokhsar D.S."/>
        </authorList>
    </citation>
    <scope>NUCLEOTIDE SEQUENCE</scope>
    <source>
        <strain evidence="18">I ESC-2004</strain>
    </source>
</reference>
<evidence type="ECO:0000256" key="11">
    <source>
        <dbReference type="ARBA" id="ARBA00047786"/>
    </source>
</evidence>
<keyword evidence="9" id="KW-0520">NAD</keyword>
<feature type="compositionally biased region" description="Acidic residues" evidence="12">
    <location>
        <begin position="86"/>
        <end position="96"/>
    </location>
</feature>
<evidence type="ECO:0000256" key="13">
    <source>
        <dbReference type="SAM" id="Phobius"/>
    </source>
</evidence>
<dbReference type="PANTHER" id="PTHR43557">
    <property type="entry name" value="APOPTOSIS-INDUCING FACTOR 1"/>
    <property type="match status" value="1"/>
</dbReference>
<evidence type="ECO:0000256" key="1">
    <source>
        <dbReference type="ARBA" id="ARBA00001974"/>
    </source>
</evidence>
<comment type="similarity">
    <text evidence="3">Belongs to the FAD-dependent oxidoreductase family.</text>
</comment>
<dbReference type="Proteomes" id="UP000014760">
    <property type="component" value="Unassembled WGS sequence"/>
</dbReference>
<dbReference type="InterPro" id="IPR036188">
    <property type="entry name" value="FAD/NAD-bd_sf"/>
</dbReference>
<keyword evidence="18" id="KW-1185">Reference proteome</keyword>
<dbReference type="EMBL" id="KB303819">
    <property type="protein sequence ID" value="ELU02751.1"/>
    <property type="molecule type" value="Genomic_DNA"/>
</dbReference>
<reference evidence="16 18" key="2">
    <citation type="journal article" date="2013" name="Nature">
        <title>Insights into bilaterian evolution from three spiralian genomes.</title>
        <authorList>
            <person name="Simakov O."/>
            <person name="Marletaz F."/>
            <person name="Cho S.J."/>
            <person name="Edsinger-Gonzales E."/>
            <person name="Havlak P."/>
            <person name="Hellsten U."/>
            <person name="Kuo D.H."/>
            <person name="Larsson T."/>
            <person name="Lv J."/>
            <person name="Arendt D."/>
            <person name="Savage R."/>
            <person name="Osoegawa K."/>
            <person name="de Jong P."/>
            <person name="Grimwood J."/>
            <person name="Chapman J.A."/>
            <person name="Shapiro H."/>
            <person name="Aerts A."/>
            <person name="Otillar R.P."/>
            <person name="Terry A.Y."/>
            <person name="Boore J.L."/>
            <person name="Grigoriev I.V."/>
            <person name="Lindberg D.R."/>
            <person name="Seaver E.C."/>
            <person name="Weisblat D.A."/>
            <person name="Putnam N.H."/>
            <person name="Rokhsar D.S."/>
        </authorList>
    </citation>
    <scope>NUCLEOTIDE SEQUENCE</scope>
    <source>
        <strain evidence="16 18">I ESC-2004</strain>
    </source>
</reference>
<dbReference type="Pfam" id="PF07992">
    <property type="entry name" value="Pyr_redox_2"/>
    <property type="match status" value="2"/>
</dbReference>
<reference evidence="17" key="3">
    <citation type="submission" date="2015-06" db="UniProtKB">
        <authorList>
            <consortium name="EnsemblMetazoa"/>
        </authorList>
    </citation>
    <scope>IDENTIFICATION</scope>
</reference>
<dbReference type="PANTHER" id="PTHR43557:SF4">
    <property type="entry name" value="APOPTOSIS-INDUCING FACTOR 1, MITOCHONDRIAL"/>
    <property type="match status" value="1"/>
</dbReference>
<dbReference type="SUPFAM" id="SSF51905">
    <property type="entry name" value="FAD/NAD(P)-binding domain"/>
    <property type="match status" value="1"/>
</dbReference>
<keyword evidence="13" id="KW-0472">Membrane</keyword>
<dbReference type="InterPro" id="IPR029324">
    <property type="entry name" value="AIF_C"/>
</dbReference>
<dbReference type="SMART" id="SM01353">
    <property type="entry name" value="AIF_C"/>
    <property type="match status" value="1"/>
</dbReference>
<keyword evidence="10" id="KW-0496">Mitochondrion</keyword>
<keyword evidence="5" id="KW-0053">Apoptosis</keyword>
<feature type="domain" description="FAD/NAD(P)-binding" evidence="14">
    <location>
        <begin position="270"/>
        <end position="388"/>
    </location>
</feature>
<keyword evidence="4" id="KW-0285">Flavoprotein</keyword>
<feature type="domain" description="Mitochondrial apoptosis-inducing factor C-terminal" evidence="15">
    <location>
        <begin position="392"/>
        <end position="511"/>
    </location>
</feature>
<keyword evidence="13" id="KW-1133">Transmembrane helix</keyword>
<dbReference type="Gene3D" id="3.30.390.30">
    <property type="match status" value="1"/>
</dbReference>
<evidence type="ECO:0000256" key="2">
    <source>
        <dbReference type="ARBA" id="ARBA00004173"/>
    </source>
</evidence>